<name>A0A076PWE5_COMTE</name>
<reference evidence="2 3" key="1">
    <citation type="journal article" date="2014" name="Genome Announc.">
        <title>Complete Genome Sequence of Polychlorinated Biphenyl Degrader Comamonas testosteroni TK102 (NBRC 109938).</title>
        <authorList>
            <person name="Fukuda K."/>
            <person name="Hosoyama A."/>
            <person name="Tsuchikane K."/>
            <person name="Ohji S."/>
            <person name="Yamazoe A."/>
            <person name="Fujita N."/>
            <person name="Shintani M."/>
            <person name="Kimbara K."/>
        </authorList>
    </citation>
    <scope>NUCLEOTIDE SEQUENCE [LARGE SCALE GENOMIC DNA]</scope>
    <source>
        <strain evidence="2">TK102</strain>
    </source>
</reference>
<dbReference type="InterPro" id="IPR035897">
    <property type="entry name" value="Toll_tir_struct_dom_sf"/>
</dbReference>
<dbReference type="EMBL" id="CP006704">
    <property type="protein sequence ID" value="AIJ47687.1"/>
    <property type="molecule type" value="Genomic_DNA"/>
</dbReference>
<dbReference type="Proteomes" id="UP000028782">
    <property type="component" value="Chromosome"/>
</dbReference>
<evidence type="ECO:0000313" key="2">
    <source>
        <dbReference type="EMBL" id="AIJ47687.1"/>
    </source>
</evidence>
<protein>
    <recommendedName>
        <fullName evidence="1">TIR domain-containing protein</fullName>
    </recommendedName>
</protein>
<dbReference type="AlphaFoldDB" id="A0A076PWE5"/>
<evidence type="ECO:0000259" key="1">
    <source>
        <dbReference type="PROSITE" id="PS50104"/>
    </source>
</evidence>
<accession>A0A076PWE5</accession>
<dbReference type="InterPro" id="IPR000157">
    <property type="entry name" value="TIR_dom"/>
</dbReference>
<dbReference type="SUPFAM" id="SSF52200">
    <property type="entry name" value="Toll/Interleukin receptor TIR domain"/>
    <property type="match status" value="1"/>
</dbReference>
<dbReference type="GO" id="GO:0007165">
    <property type="term" value="P:signal transduction"/>
    <property type="evidence" value="ECO:0007669"/>
    <property type="project" value="InterPro"/>
</dbReference>
<organism evidence="2 3">
    <name type="scientific">Comamonas testosteroni TK102</name>
    <dbReference type="NCBI Taxonomy" id="1392005"/>
    <lineage>
        <taxon>Bacteria</taxon>
        <taxon>Pseudomonadati</taxon>
        <taxon>Pseudomonadota</taxon>
        <taxon>Betaproteobacteria</taxon>
        <taxon>Burkholderiales</taxon>
        <taxon>Comamonadaceae</taxon>
        <taxon>Comamonas</taxon>
    </lineage>
</organism>
<proteinExistence type="predicted"/>
<dbReference type="Gene3D" id="3.40.50.10140">
    <property type="entry name" value="Toll/interleukin-1 receptor homology (TIR) domain"/>
    <property type="match status" value="1"/>
</dbReference>
<dbReference type="Pfam" id="PF13676">
    <property type="entry name" value="TIR_2"/>
    <property type="match status" value="1"/>
</dbReference>
<sequence length="395" mass="44380">MSENSSMRSPYQLILLGAVHGHDTRLRRSVDLALQGLGIPSNAITFLSDANASNRSLKSPVMAVFFGSSESTADTALVTELIDDSIVIAPVVSDLSQVHAEIPPQLRHVNAIVLGTNDEGITRLVTLVLETFRLLRRERRLFISYKRTGSQPLADRLYDALDARGFDVFIDVRSVPPAADFQSQLWHRMSDSDVVVLIDTPGFREGRWTAEELARANATNVQILHLLWPGQKEDPASSFSHFMKLRRRDFFGFIPMRGRWATKGLVTRICDEVERLRAPAIAARHRYLVDNFCDAARDEGLDPSVQIEGWISLKTESNRTLAIVPAVGIPTADRINEVFEAITNPTVETREIWVIYDNRGVLRTWLSHLDWLDSYLPIRAVQMSKAPQLLKELTA</sequence>
<dbReference type="PROSITE" id="PS50104">
    <property type="entry name" value="TIR"/>
    <property type="match status" value="1"/>
</dbReference>
<gene>
    <name evidence="2" type="ORF">O987_17870</name>
</gene>
<dbReference type="KEGG" id="ctes:O987_17870"/>
<feature type="domain" description="TIR" evidence="1">
    <location>
        <begin position="137"/>
        <end position="289"/>
    </location>
</feature>
<dbReference type="HOGENOM" id="CLU_727201_0_0_4"/>
<evidence type="ECO:0000313" key="3">
    <source>
        <dbReference type="Proteomes" id="UP000028782"/>
    </source>
</evidence>